<dbReference type="Pfam" id="PF00528">
    <property type="entry name" value="BPD_transp_1"/>
    <property type="match status" value="1"/>
</dbReference>
<feature type="transmembrane region" description="Helical" evidence="7">
    <location>
        <begin position="7"/>
        <end position="29"/>
    </location>
</feature>
<protein>
    <submittedName>
        <fullName evidence="9">Lactose transport system permease protein LacF</fullName>
    </submittedName>
</protein>
<reference evidence="9" key="1">
    <citation type="submission" date="2017-02" db="EMBL/GenBank/DDBJ databases">
        <title>Delving into the versatile metabolic prowess of the omnipresent phylum Bacteroidetes.</title>
        <authorList>
            <person name="Nobu M.K."/>
            <person name="Mei R."/>
            <person name="Narihiro T."/>
            <person name="Kuroda K."/>
            <person name="Liu W.-T."/>
        </authorList>
    </citation>
    <scope>NUCLEOTIDE SEQUENCE</scope>
    <source>
        <strain evidence="9">ADurb.Bin276</strain>
    </source>
</reference>
<dbReference type="PROSITE" id="PS50928">
    <property type="entry name" value="ABC_TM1"/>
    <property type="match status" value="1"/>
</dbReference>
<keyword evidence="5 7" id="KW-1133">Transmembrane helix</keyword>
<dbReference type="GO" id="GO:0005886">
    <property type="term" value="C:plasma membrane"/>
    <property type="evidence" value="ECO:0007669"/>
    <property type="project" value="UniProtKB-SubCell"/>
</dbReference>
<evidence type="ECO:0000313" key="9">
    <source>
        <dbReference type="EMBL" id="OQA58485.1"/>
    </source>
</evidence>
<evidence type="ECO:0000256" key="2">
    <source>
        <dbReference type="ARBA" id="ARBA00022448"/>
    </source>
</evidence>
<keyword evidence="4 7" id="KW-0812">Transmembrane</keyword>
<evidence type="ECO:0000256" key="3">
    <source>
        <dbReference type="ARBA" id="ARBA00022475"/>
    </source>
</evidence>
<comment type="caution">
    <text evidence="9">The sequence shown here is derived from an EMBL/GenBank/DDBJ whole genome shotgun (WGS) entry which is preliminary data.</text>
</comment>
<dbReference type="InterPro" id="IPR000515">
    <property type="entry name" value="MetI-like"/>
</dbReference>
<dbReference type="CDD" id="cd06261">
    <property type="entry name" value="TM_PBP2"/>
    <property type="match status" value="1"/>
</dbReference>
<dbReference type="InterPro" id="IPR035906">
    <property type="entry name" value="MetI-like_sf"/>
</dbReference>
<dbReference type="PANTHER" id="PTHR30193">
    <property type="entry name" value="ABC TRANSPORTER PERMEASE PROTEIN"/>
    <property type="match status" value="1"/>
</dbReference>
<feature type="domain" description="ABC transmembrane type-1" evidence="8">
    <location>
        <begin position="65"/>
        <end position="276"/>
    </location>
</feature>
<keyword evidence="6 7" id="KW-0472">Membrane</keyword>
<feature type="transmembrane region" description="Helical" evidence="7">
    <location>
        <begin position="102"/>
        <end position="121"/>
    </location>
</feature>
<feature type="transmembrane region" description="Helical" evidence="7">
    <location>
        <begin position="250"/>
        <end position="277"/>
    </location>
</feature>
<dbReference type="GO" id="GO:0055085">
    <property type="term" value="P:transmembrane transport"/>
    <property type="evidence" value="ECO:0007669"/>
    <property type="project" value="InterPro"/>
</dbReference>
<feature type="transmembrane region" description="Helical" evidence="7">
    <location>
        <begin position="69"/>
        <end position="90"/>
    </location>
</feature>
<feature type="transmembrane region" description="Helical" evidence="7">
    <location>
        <begin position="207"/>
        <end position="230"/>
    </location>
</feature>
<evidence type="ECO:0000259" key="8">
    <source>
        <dbReference type="PROSITE" id="PS50928"/>
    </source>
</evidence>
<evidence type="ECO:0000256" key="1">
    <source>
        <dbReference type="ARBA" id="ARBA00004651"/>
    </source>
</evidence>
<organism evidence="9">
    <name type="scientific">Candidatus Atribacter allofermentans</name>
    <dbReference type="NCBI Taxonomy" id="1852833"/>
    <lineage>
        <taxon>Bacteria</taxon>
        <taxon>Pseudomonadati</taxon>
        <taxon>Atribacterota</taxon>
        <taxon>Atribacteria</taxon>
        <taxon>Atribacterales</taxon>
        <taxon>Atribacteraceae</taxon>
        <taxon>Atribacter</taxon>
    </lineage>
</organism>
<comment type="similarity">
    <text evidence="7">Belongs to the binding-protein-dependent transport system permease family.</text>
</comment>
<gene>
    <name evidence="9" type="primary">lacF_4</name>
    <name evidence="9" type="ORF">BWY41_01064</name>
</gene>
<dbReference type="InterPro" id="IPR051393">
    <property type="entry name" value="ABC_transporter_permease"/>
</dbReference>
<accession>A0A1V5SVE0</accession>
<evidence type="ECO:0000256" key="4">
    <source>
        <dbReference type="ARBA" id="ARBA00022692"/>
    </source>
</evidence>
<evidence type="ECO:0000256" key="5">
    <source>
        <dbReference type="ARBA" id="ARBA00022989"/>
    </source>
</evidence>
<dbReference type="PANTHER" id="PTHR30193:SF37">
    <property type="entry name" value="INNER MEMBRANE ABC TRANSPORTER PERMEASE PROTEIN YCJO"/>
    <property type="match status" value="1"/>
</dbReference>
<dbReference type="EMBL" id="MWBQ01000072">
    <property type="protein sequence ID" value="OQA58485.1"/>
    <property type="molecule type" value="Genomic_DNA"/>
</dbReference>
<name>A0A1V5SVE0_9BACT</name>
<dbReference type="SUPFAM" id="SSF160964">
    <property type="entry name" value="MalF N-terminal region-like"/>
    <property type="match status" value="1"/>
</dbReference>
<evidence type="ECO:0000256" key="7">
    <source>
        <dbReference type="RuleBase" id="RU363032"/>
    </source>
</evidence>
<dbReference type="AlphaFoldDB" id="A0A1V5SVE0"/>
<dbReference type="Gene3D" id="1.10.3720.10">
    <property type="entry name" value="MetI-like"/>
    <property type="match status" value="1"/>
</dbReference>
<keyword evidence="3" id="KW-1003">Cell membrane</keyword>
<sequence length="287" mass="32221">MVGEKISAYLFLVPAIVMVVLFLLIPAGYTVAVSLTKWDGLSAPKFTGLGNYFRFIQDTVFLTSLKNTIIWVIFTLALSVLLGLLIAYFVNRVRFASFFKAVFYIPLTISAVTTGLIWLWMYSPDLGVINTALTALGFSGRSWMSEVPLNTYSMIISWTWKTVGTNMVIFLIGLQAIPVDPVEAVKLDGATEWQTFRHVVFPMLKPITTVVVSMSLINSFNIFDIIYVMTGGGPYRSSETLAVSMFRESFVLFHMGYGASIAIFLSAIVLFISWIYIREVTRHELKY</sequence>
<keyword evidence="2 7" id="KW-0813">Transport</keyword>
<proteinExistence type="inferred from homology"/>
<dbReference type="SUPFAM" id="SSF161098">
    <property type="entry name" value="MetI-like"/>
    <property type="match status" value="1"/>
</dbReference>
<comment type="subcellular location">
    <subcellularLocation>
        <location evidence="1 7">Cell membrane</location>
        <topology evidence="1 7">Multi-pass membrane protein</topology>
    </subcellularLocation>
</comment>
<evidence type="ECO:0000256" key="6">
    <source>
        <dbReference type="ARBA" id="ARBA00023136"/>
    </source>
</evidence>
<dbReference type="Proteomes" id="UP000485569">
    <property type="component" value="Unassembled WGS sequence"/>
</dbReference>